<dbReference type="KEGG" id="sgrg:L0C25_03110"/>
<dbReference type="Proteomes" id="UP001164390">
    <property type="component" value="Chromosome"/>
</dbReference>
<gene>
    <name evidence="1" type="ORF">L0C25_03110</name>
</gene>
<keyword evidence="2" id="KW-1185">Reference proteome</keyword>
<evidence type="ECO:0000313" key="1">
    <source>
        <dbReference type="EMBL" id="UYM06077.1"/>
    </source>
</evidence>
<organism evidence="1 2">
    <name type="scientific">Solicola gregarius</name>
    <dbReference type="NCBI Taxonomy" id="2908642"/>
    <lineage>
        <taxon>Bacteria</taxon>
        <taxon>Bacillati</taxon>
        <taxon>Actinomycetota</taxon>
        <taxon>Actinomycetes</taxon>
        <taxon>Propionibacteriales</taxon>
        <taxon>Nocardioidaceae</taxon>
        <taxon>Solicola</taxon>
    </lineage>
</organism>
<name>A0AA46TJN5_9ACTN</name>
<dbReference type="RefSeq" id="WP_271634925.1">
    <property type="nucleotide sequence ID" value="NZ_CP094970.1"/>
</dbReference>
<dbReference type="AlphaFoldDB" id="A0AA46TJN5"/>
<proteinExistence type="predicted"/>
<sequence>MGELGGEELELLQDHAGGQLNALLDVAETDDPHLVVMWLGLRGVSAVPYWWGTPKWPFVVDEFFRRLDKPDHPHWLAGTHPGPPPESAGDRETFRDLLLFSPDALPTEVVQFCIHDGGMGFIHDVG</sequence>
<dbReference type="EMBL" id="CP094970">
    <property type="protein sequence ID" value="UYM06077.1"/>
    <property type="molecule type" value="Genomic_DNA"/>
</dbReference>
<accession>A0AA46TJN5</accession>
<reference evidence="1" key="1">
    <citation type="submission" date="2022-01" db="EMBL/GenBank/DDBJ databases">
        <title>Nocardioidaceae gen. sp. A5X3R13.</title>
        <authorList>
            <person name="Lopez Marin M.A."/>
            <person name="Uhlik O."/>
        </authorList>
    </citation>
    <scope>NUCLEOTIDE SEQUENCE</scope>
    <source>
        <strain evidence="1">A5X3R13</strain>
    </source>
</reference>
<protein>
    <submittedName>
        <fullName evidence="1">Uncharacterized protein</fullName>
    </submittedName>
</protein>
<evidence type="ECO:0000313" key="2">
    <source>
        <dbReference type="Proteomes" id="UP001164390"/>
    </source>
</evidence>